<dbReference type="GO" id="GO:0005737">
    <property type="term" value="C:cytoplasm"/>
    <property type="evidence" value="ECO:0007669"/>
    <property type="project" value="TreeGrafter"/>
</dbReference>
<dbReference type="Pfam" id="PF13671">
    <property type="entry name" value="AAA_33"/>
    <property type="match status" value="1"/>
</dbReference>
<evidence type="ECO:0000256" key="5">
    <source>
        <dbReference type="ARBA" id="ARBA00022741"/>
    </source>
</evidence>
<dbReference type="CDD" id="cd02021">
    <property type="entry name" value="GntK"/>
    <property type="match status" value="1"/>
</dbReference>
<dbReference type="SUPFAM" id="SSF52540">
    <property type="entry name" value="P-loop containing nucleoside triphosphate hydrolases"/>
    <property type="match status" value="1"/>
</dbReference>
<keyword evidence="5 10" id="KW-0547">Nucleotide-binding</keyword>
<protein>
    <recommendedName>
        <fullName evidence="3 10">Gluconokinase</fullName>
        <ecNumber evidence="3 10">2.7.1.12</ecNumber>
    </recommendedName>
</protein>
<dbReference type="Proteomes" id="UP000622317">
    <property type="component" value="Unassembled WGS sequence"/>
</dbReference>
<dbReference type="Gene3D" id="3.40.50.300">
    <property type="entry name" value="P-loop containing nucleotide triphosphate hydrolases"/>
    <property type="match status" value="1"/>
</dbReference>
<comment type="pathway">
    <text evidence="1">Carbohydrate acid metabolism.</text>
</comment>
<evidence type="ECO:0000256" key="4">
    <source>
        <dbReference type="ARBA" id="ARBA00022679"/>
    </source>
</evidence>
<dbReference type="EMBL" id="JACYFG010000002">
    <property type="protein sequence ID" value="MBD5778167.1"/>
    <property type="molecule type" value="Genomic_DNA"/>
</dbReference>
<keyword evidence="8" id="KW-0311">Gluconate utilization</keyword>
<dbReference type="PANTHER" id="PTHR43442">
    <property type="entry name" value="GLUCONOKINASE-RELATED"/>
    <property type="match status" value="1"/>
</dbReference>
<gene>
    <name evidence="11" type="ORF">IEN85_01485</name>
</gene>
<dbReference type="InterPro" id="IPR006001">
    <property type="entry name" value="Therm_gnt_kin"/>
</dbReference>
<dbReference type="PANTHER" id="PTHR43442:SF3">
    <property type="entry name" value="GLUCONOKINASE-RELATED"/>
    <property type="match status" value="1"/>
</dbReference>
<evidence type="ECO:0000256" key="2">
    <source>
        <dbReference type="ARBA" id="ARBA00008420"/>
    </source>
</evidence>
<evidence type="ECO:0000256" key="6">
    <source>
        <dbReference type="ARBA" id="ARBA00022777"/>
    </source>
</evidence>
<dbReference type="EC" id="2.7.1.12" evidence="3 10"/>
<dbReference type="GO" id="GO:0046316">
    <property type="term" value="F:gluconokinase activity"/>
    <property type="evidence" value="ECO:0007669"/>
    <property type="project" value="UniProtKB-EC"/>
</dbReference>
<dbReference type="InterPro" id="IPR027417">
    <property type="entry name" value="P-loop_NTPase"/>
</dbReference>
<proteinExistence type="inferred from homology"/>
<dbReference type="FunFam" id="3.40.50.300:FF:000522">
    <property type="entry name" value="Gluconokinase"/>
    <property type="match status" value="1"/>
</dbReference>
<comment type="similarity">
    <text evidence="2 10">Belongs to the gluconokinase GntK/GntV family.</text>
</comment>
<evidence type="ECO:0000313" key="11">
    <source>
        <dbReference type="EMBL" id="MBD5778167.1"/>
    </source>
</evidence>
<dbReference type="GO" id="GO:0005524">
    <property type="term" value="F:ATP binding"/>
    <property type="evidence" value="ECO:0007669"/>
    <property type="project" value="UniProtKB-KW"/>
</dbReference>
<evidence type="ECO:0000256" key="1">
    <source>
        <dbReference type="ARBA" id="ARBA00004761"/>
    </source>
</evidence>
<dbReference type="AlphaFoldDB" id="A0A927IDN5"/>
<name>A0A927IDN5_9BACT</name>
<keyword evidence="4 10" id="KW-0808">Transferase</keyword>
<comment type="catalytic activity">
    <reaction evidence="9 10">
        <text>D-gluconate + ATP = 6-phospho-D-gluconate + ADP + H(+)</text>
        <dbReference type="Rhea" id="RHEA:19433"/>
        <dbReference type="ChEBI" id="CHEBI:15378"/>
        <dbReference type="ChEBI" id="CHEBI:18391"/>
        <dbReference type="ChEBI" id="CHEBI:30616"/>
        <dbReference type="ChEBI" id="CHEBI:58759"/>
        <dbReference type="ChEBI" id="CHEBI:456216"/>
        <dbReference type="EC" id="2.7.1.12"/>
    </reaction>
</comment>
<reference evidence="11" key="1">
    <citation type="submission" date="2020-09" db="EMBL/GenBank/DDBJ databases">
        <title>Pelagicoccus enzymogenes sp. nov. with an EPS production, isolated from marine sediment.</title>
        <authorList>
            <person name="Feng X."/>
        </authorList>
    </citation>
    <scope>NUCLEOTIDE SEQUENCE</scope>
    <source>
        <strain evidence="11">NFK12</strain>
    </source>
</reference>
<evidence type="ECO:0000256" key="8">
    <source>
        <dbReference type="ARBA" id="ARBA00023064"/>
    </source>
</evidence>
<evidence type="ECO:0000256" key="3">
    <source>
        <dbReference type="ARBA" id="ARBA00012054"/>
    </source>
</evidence>
<evidence type="ECO:0000256" key="10">
    <source>
        <dbReference type="RuleBase" id="RU363066"/>
    </source>
</evidence>
<dbReference type="GO" id="GO:0019521">
    <property type="term" value="P:D-gluconate metabolic process"/>
    <property type="evidence" value="ECO:0007669"/>
    <property type="project" value="UniProtKB-KW"/>
</dbReference>
<keyword evidence="12" id="KW-1185">Reference proteome</keyword>
<keyword evidence="7 10" id="KW-0067">ATP-binding</keyword>
<organism evidence="11 12">
    <name type="scientific">Pelagicoccus enzymogenes</name>
    <dbReference type="NCBI Taxonomy" id="2773457"/>
    <lineage>
        <taxon>Bacteria</taxon>
        <taxon>Pseudomonadati</taxon>
        <taxon>Verrucomicrobiota</taxon>
        <taxon>Opitutia</taxon>
        <taxon>Puniceicoccales</taxon>
        <taxon>Pelagicoccaceae</taxon>
        <taxon>Pelagicoccus</taxon>
    </lineage>
</organism>
<dbReference type="NCBIfam" id="TIGR01313">
    <property type="entry name" value="therm_gnt_kin"/>
    <property type="match status" value="1"/>
</dbReference>
<evidence type="ECO:0000313" key="12">
    <source>
        <dbReference type="Proteomes" id="UP000622317"/>
    </source>
</evidence>
<keyword evidence="6 10" id="KW-0418">Kinase</keyword>
<evidence type="ECO:0000256" key="7">
    <source>
        <dbReference type="ARBA" id="ARBA00022840"/>
    </source>
</evidence>
<sequence>MGICGSGKSTIAIEVARAKRIEMLDADDFHPPRNVEKMKSGTPLTDEDRAGWLQALNEELKSRLDKGDSVVLACSALKQRYRDVLNAGLPQVRWLYLRGDRETILQRVSQRQDHFMPSSLVDSQLEALEEPVDAVVVDIRLPIEEIVAKALAEL</sequence>
<comment type="caution">
    <text evidence="11">The sequence shown here is derived from an EMBL/GenBank/DDBJ whole genome shotgun (WGS) entry which is preliminary data.</text>
</comment>
<accession>A0A927IDN5</accession>
<evidence type="ECO:0000256" key="9">
    <source>
        <dbReference type="ARBA" id="ARBA00048090"/>
    </source>
</evidence>